<feature type="transmembrane region" description="Helical" evidence="1">
    <location>
        <begin position="37"/>
        <end position="62"/>
    </location>
</feature>
<dbReference type="AlphaFoldDB" id="A0A3P7LJ16"/>
<gene>
    <name evidence="2" type="ORF">DILT_LOCUS12726</name>
</gene>
<sequence>MQRTLRLNRIGLRVYTNSGAGTTELSEFKTAPVPVNIGLVVCIIVICLVILVAIAMAVHFFMRNKGSNAKR</sequence>
<keyword evidence="1" id="KW-0472">Membrane</keyword>
<accession>A0A3P7LJ16</accession>
<evidence type="ECO:0000313" key="2">
    <source>
        <dbReference type="EMBL" id="VDN16895.1"/>
    </source>
</evidence>
<keyword evidence="1" id="KW-0812">Transmembrane</keyword>
<protein>
    <submittedName>
        <fullName evidence="2">Uncharacterized protein</fullName>
    </submittedName>
</protein>
<keyword evidence="1" id="KW-1133">Transmembrane helix</keyword>
<name>A0A3P7LJ16_DIBLA</name>
<evidence type="ECO:0000256" key="1">
    <source>
        <dbReference type="SAM" id="Phobius"/>
    </source>
</evidence>
<proteinExistence type="predicted"/>
<dbReference type="EMBL" id="UYRU01067501">
    <property type="protein sequence ID" value="VDN16895.1"/>
    <property type="molecule type" value="Genomic_DNA"/>
</dbReference>
<organism evidence="2 3">
    <name type="scientific">Dibothriocephalus latus</name>
    <name type="common">Fish tapeworm</name>
    <name type="synonym">Diphyllobothrium latum</name>
    <dbReference type="NCBI Taxonomy" id="60516"/>
    <lineage>
        <taxon>Eukaryota</taxon>
        <taxon>Metazoa</taxon>
        <taxon>Spiralia</taxon>
        <taxon>Lophotrochozoa</taxon>
        <taxon>Platyhelminthes</taxon>
        <taxon>Cestoda</taxon>
        <taxon>Eucestoda</taxon>
        <taxon>Diphyllobothriidea</taxon>
        <taxon>Diphyllobothriidae</taxon>
        <taxon>Dibothriocephalus</taxon>
    </lineage>
</organism>
<dbReference type="Proteomes" id="UP000281553">
    <property type="component" value="Unassembled WGS sequence"/>
</dbReference>
<keyword evidence="3" id="KW-1185">Reference proteome</keyword>
<evidence type="ECO:0000313" key="3">
    <source>
        <dbReference type="Proteomes" id="UP000281553"/>
    </source>
</evidence>
<reference evidence="2 3" key="1">
    <citation type="submission" date="2018-11" db="EMBL/GenBank/DDBJ databases">
        <authorList>
            <consortium name="Pathogen Informatics"/>
        </authorList>
    </citation>
    <scope>NUCLEOTIDE SEQUENCE [LARGE SCALE GENOMIC DNA]</scope>
</reference>